<evidence type="ECO:0000313" key="1">
    <source>
        <dbReference type="EMBL" id="CCQ66170.1"/>
    </source>
</evidence>
<accession>T2JLL5</accession>
<sequence length="63" mass="7437">MLTGKSLDNIKIEYATGNIDWHDDLDINPMLVKFLDKMVEYNYTDRYTPGETAWKELKQIVIK</sequence>
<organism evidence="1 2">
    <name type="scientific">Crocosphaera watsonii WH 0402</name>
    <dbReference type="NCBI Taxonomy" id="1284629"/>
    <lineage>
        <taxon>Bacteria</taxon>
        <taxon>Bacillati</taxon>
        <taxon>Cyanobacteriota</taxon>
        <taxon>Cyanophyceae</taxon>
        <taxon>Oscillatoriophycideae</taxon>
        <taxon>Chroococcales</taxon>
        <taxon>Aphanothecaceae</taxon>
        <taxon>Crocosphaera</taxon>
    </lineage>
</organism>
<dbReference type="GO" id="GO:0016301">
    <property type="term" value="F:kinase activity"/>
    <property type="evidence" value="ECO:0007669"/>
    <property type="project" value="UniProtKB-KW"/>
</dbReference>
<keyword evidence="1" id="KW-0808">Transferase</keyword>
<evidence type="ECO:0000313" key="2">
    <source>
        <dbReference type="Proteomes" id="UP000018130"/>
    </source>
</evidence>
<proteinExistence type="predicted"/>
<comment type="caution">
    <text evidence="1">The sequence shown here is derived from an EMBL/GenBank/DDBJ whole genome shotgun (WGS) entry which is preliminary data.</text>
</comment>
<name>T2JLL5_CROWT</name>
<protein>
    <submittedName>
        <fullName evidence="1">Protein kinase</fullName>
    </submittedName>
</protein>
<dbReference type="EMBL" id="CAQN01000359">
    <property type="protein sequence ID" value="CCQ66170.1"/>
    <property type="molecule type" value="Genomic_DNA"/>
</dbReference>
<gene>
    <name evidence="1" type="ORF">CWATWH0402_4008</name>
</gene>
<dbReference type="Proteomes" id="UP000018130">
    <property type="component" value="Unassembled WGS sequence"/>
</dbReference>
<keyword evidence="1" id="KW-0418">Kinase</keyword>
<dbReference type="AlphaFoldDB" id="T2JLL5"/>
<reference evidence="1 2" key="1">
    <citation type="submission" date="2013-01" db="EMBL/GenBank/DDBJ databases">
        <authorList>
            <person name="Bench S."/>
        </authorList>
    </citation>
    <scope>NUCLEOTIDE SEQUENCE [LARGE SCALE GENOMIC DNA]</scope>
    <source>
        <strain evidence="1 2">WH 0402</strain>
    </source>
</reference>
<reference evidence="1 2" key="2">
    <citation type="submission" date="2013-09" db="EMBL/GenBank/DDBJ databases">
        <title>Whole genome comparison of six Crocosphaera watsonii strains with differing phenotypes.</title>
        <authorList>
            <person name="Bench S.R."/>
            <person name="Heller P."/>
            <person name="Frank I."/>
            <person name="Arciniega M."/>
            <person name="Shilova I.N."/>
            <person name="Zehr J.P."/>
        </authorList>
    </citation>
    <scope>NUCLEOTIDE SEQUENCE [LARGE SCALE GENOMIC DNA]</scope>
    <source>
        <strain evidence="1 2">WH 0402</strain>
    </source>
</reference>